<dbReference type="RefSeq" id="WP_108131816.1">
    <property type="nucleotide sequence ID" value="NZ_PXNS01000003.1"/>
</dbReference>
<evidence type="ECO:0000313" key="1">
    <source>
        <dbReference type="EMBL" id="PTL95559.1"/>
    </source>
</evidence>
<gene>
    <name evidence="1" type="ORF">C6W88_05655</name>
</gene>
<name>A0ABX5IZM4_9GAMM</name>
<dbReference type="Proteomes" id="UP000241895">
    <property type="component" value="Unassembled WGS sequence"/>
</dbReference>
<evidence type="ECO:0000313" key="2">
    <source>
        <dbReference type="Proteomes" id="UP000241895"/>
    </source>
</evidence>
<keyword evidence="2" id="KW-1185">Reference proteome</keyword>
<proteinExistence type="predicted"/>
<comment type="caution">
    <text evidence="1">The sequence shown here is derived from an EMBL/GenBank/DDBJ whole genome shotgun (WGS) entry which is preliminary data.</text>
</comment>
<sequence>MLLAALADAGRQLGRDLVGQVRARLMMMDRQSRAELAAVIDDAFEVAPDLTSARQQARRILTNTSARQAAMAVWPAYPEPEESVSNVEYMAPWLALIAQHCSLVPDDHRYLAHHLSGLPDAQAMQKARRYAQAWLRAADGEPRNHRKENAGRRAANASLVPHRAVSMATTAHRPHQQHHGAPEPLPAGVRMSWTLSVDGRRLAIAGRPMTEDEALASARSRWPLSDVEVRAND</sequence>
<protein>
    <recommendedName>
        <fullName evidence="3">DUF222 domain-containing protein</fullName>
    </recommendedName>
</protein>
<reference evidence="1 2" key="1">
    <citation type="submission" date="2018-03" db="EMBL/GenBank/DDBJ databases">
        <authorList>
            <person name="Zhou J."/>
            <person name="Li X."/>
            <person name="Xue M."/>
            <person name="Yin J."/>
        </authorList>
    </citation>
    <scope>NUCLEOTIDE SEQUENCE [LARGE SCALE GENOMIC DNA]</scope>
    <source>
        <strain evidence="1 2">SYSU ZJ2214</strain>
    </source>
</reference>
<organism evidence="1 2">
    <name type="scientific">Halomonas litopenaei</name>
    <dbReference type="NCBI Taxonomy" id="2109328"/>
    <lineage>
        <taxon>Bacteria</taxon>
        <taxon>Pseudomonadati</taxon>
        <taxon>Pseudomonadota</taxon>
        <taxon>Gammaproteobacteria</taxon>
        <taxon>Oceanospirillales</taxon>
        <taxon>Halomonadaceae</taxon>
        <taxon>Halomonas</taxon>
    </lineage>
</organism>
<dbReference type="EMBL" id="PXNS01000003">
    <property type="protein sequence ID" value="PTL95559.1"/>
    <property type="molecule type" value="Genomic_DNA"/>
</dbReference>
<accession>A0ABX5IZM4</accession>
<evidence type="ECO:0008006" key="3">
    <source>
        <dbReference type="Google" id="ProtNLM"/>
    </source>
</evidence>